<evidence type="ECO:0000313" key="2">
    <source>
        <dbReference type="Proteomes" id="UP001501461"/>
    </source>
</evidence>
<reference evidence="1 2" key="1">
    <citation type="journal article" date="2019" name="Int. J. Syst. Evol. Microbiol.">
        <title>The Global Catalogue of Microorganisms (GCM) 10K type strain sequencing project: providing services to taxonomists for standard genome sequencing and annotation.</title>
        <authorList>
            <consortium name="The Broad Institute Genomics Platform"/>
            <consortium name="The Broad Institute Genome Sequencing Center for Infectious Disease"/>
            <person name="Wu L."/>
            <person name="Ma J."/>
        </authorList>
    </citation>
    <scope>NUCLEOTIDE SEQUENCE [LARGE SCALE GENOMIC DNA]</scope>
    <source>
        <strain evidence="1 2">JCM 13595</strain>
    </source>
</reference>
<protein>
    <submittedName>
        <fullName evidence="1">Uncharacterized protein</fullName>
    </submittedName>
</protein>
<evidence type="ECO:0000313" key="1">
    <source>
        <dbReference type="EMBL" id="GAA2036352.1"/>
    </source>
</evidence>
<dbReference type="Proteomes" id="UP001501461">
    <property type="component" value="Unassembled WGS sequence"/>
</dbReference>
<dbReference type="RefSeq" id="WP_343957385.1">
    <property type="nucleotide sequence ID" value="NZ_BAAAMN010000028.1"/>
</dbReference>
<name>A0ABN2UGG8_9MICC</name>
<accession>A0ABN2UGG8</accession>
<keyword evidence="2" id="KW-1185">Reference proteome</keyword>
<dbReference type="EMBL" id="BAAAMN010000028">
    <property type="protein sequence ID" value="GAA2036352.1"/>
    <property type="molecule type" value="Genomic_DNA"/>
</dbReference>
<gene>
    <name evidence="1" type="ORF">GCM10009720_16140</name>
</gene>
<comment type="caution">
    <text evidence="1">The sequence shown here is derived from an EMBL/GenBank/DDBJ whole genome shotgun (WGS) entry which is preliminary data.</text>
</comment>
<organism evidence="1 2">
    <name type="scientific">Yaniella flava</name>
    <dbReference type="NCBI Taxonomy" id="287930"/>
    <lineage>
        <taxon>Bacteria</taxon>
        <taxon>Bacillati</taxon>
        <taxon>Actinomycetota</taxon>
        <taxon>Actinomycetes</taxon>
        <taxon>Micrococcales</taxon>
        <taxon>Micrococcaceae</taxon>
        <taxon>Yaniella</taxon>
    </lineage>
</organism>
<sequence length="138" mass="15016">MSKAINPDNLTDEEFTALELSEIAGAGHLILTLTKTNDWPSAVAKIRADEKLADKVMDRLDDLEFAVEDIDDNTDIVSAQRKSPKVSVAVCTKCNATAAYAKTIPAKCHMTNSCTGTWQKPASYTIAPKEDEGRISRS</sequence>
<proteinExistence type="predicted"/>